<accession>A0A0D2P1E1</accession>
<evidence type="ECO:0000256" key="1">
    <source>
        <dbReference type="SAM" id="MobiDB-lite"/>
    </source>
</evidence>
<feature type="region of interest" description="Disordered" evidence="1">
    <location>
        <begin position="93"/>
        <end position="152"/>
    </location>
</feature>
<sequence>MMSVRGSISTRRRVRPLGTQHRGGRRPSEGDSEDDSGDDSEEEQEQEGWKVGWRVGWRVGAAAVWCVVRRAGAVVRRSPSVVRRCAPFASLTTASPVASTQPARPPGETGAHAPGAACKLDGGQGFHRASFPSIQSHPSPHPDQSQSHTQSWGHGLERLISDGQPDGRAEGAYTGARGVCMRTPTVDQSTARRQLRSWKRGTEAKGNPAPAGCAHTDDRPPGAWKS</sequence>
<proteinExistence type="predicted"/>
<evidence type="ECO:0000313" key="2">
    <source>
        <dbReference type="EMBL" id="KJA22536.1"/>
    </source>
</evidence>
<organism evidence="2 3">
    <name type="scientific">Hypholoma sublateritium (strain FD-334 SS-4)</name>
    <dbReference type="NCBI Taxonomy" id="945553"/>
    <lineage>
        <taxon>Eukaryota</taxon>
        <taxon>Fungi</taxon>
        <taxon>Dikarya</taxon>
        <taxon>Basidiomycota</taxon>
        <taxon>Agaricomycotina</taxon>
        <taxon>Agaricomycetes</taxon>
        <taxon>Agaricomycetidae</taxon>
        <taxon>Agaricales</taxon>
        <taxon>Agaricineae</taxon>
        <taxon>Strophariaceae</taxon>
        <taxon>Hypholoma</taxon>
    </lineage>
</organism>
<feature type="region of interest" description="Disordered" evidence="1">
    <location>
        <begin position="1"/>
        <end position="48"/>
    </location>
</feature>
<feature type="compositionally biased region" description="Low complexity" evidence="1">
    <location>
        <begin position="130"/>
        <end position="151"/>
    </location>
</feature>
<feature type="region of interest" description="Disordered" evidence="1">
    <location>
        <begin position="181"/>
        <end position="226"/>
    </location>
</feature>
<dbReference type="AlphaFoldDB" id="A0A0D2P1E1"/>
<protein>
    <submittedName>
        <fullName evidence="2">Uncharacterized protein</fullName>
    </submittedName>
</protein>
<evidence type="ECO:0000313" key="3">
    <source>
        <dbReference type="Proteomes" id="UP000054270"/>
    </source>
</evidence>
<keyword evidence="3" id="KW-1185">Reference proteome</keyword>
<gene>
    <name evidence="2" type="ORF">HYPSUDRAFT_215729</name>
</gene>
<feature type="compositionally biased region" description="Polar residues" evidence="1">
    <location>
        <begin position="93"/>
        <end position="102"/>
    </location>
</feature>
<dbReference type="Proteomes" id="UP000054270">
    <property type="component" value="Unassembled WGS sequence"/>
</dbReference>
<name>A0A0D2P1E1_HYPSF</name>
<feature type="compositionally biased region" description="Acidic residues" evidence="1">
    <location>
        <begin position="30"/>
        <end position="46"/>
    </location>
</feature>
<dbReference type="EMBL" id="KN817549">
    <property type="protein sequence ID" value="KJA22536.1"/>
    <property type="molecule type" value="Genomic_DNA"/>
</dbReference>
<reference evidence="3" key="1">
    <citation type="submission" date="2014-04" db="EMBL/GenBank/DDBJ databases">
        <title>Evolutionary Origins and Diversification of the Mycorrhizal Mutualists.</title>
        <authorList>
            <consortium name="DOE Joint Genome Institute"/>
            <consortium name="Mycorrhizal Genomics Consortium"/>
            <person name="Kohler A."/>
            <person name="Kuo A."/>
            <person name="Nagy L.G."/>
            <person name="Floudas D."/>
            <person name="Copeland A."/>
            <person name="Barry K.W."/>
            <person name="Cichocki N."/>
            <person name="Veneault-Fourrey C."/>
            <person name="LaButti K."/>
            <person name="Lindquist E.A."/>
            <person name="Lipzen A."/>
            <person name="Lundell T."/>
            <person name="Morin E."/>
            <person name="Murat C."/>
            <person name="Riley R."/>
            <person name="Ohm R."/>
            <person name="Sun H."/>
            <person name="Tunlid A."/>
            <person name="Henrissat B."/>
            <person name="Grigoriev I.V."/>
            <person name="Hibbett D.S."/>
            <person name="Martin F."/>
        </authorList>
    </citation>
    <scope>NUCLEOTIDE SEQUENCE [LARGE SCALE GENOMIC DNA]</scope>
    <source>
        <strain evidence="3">FD-334 SS-4</strain>
    </source>
</reference>